<evidence type="ECO:0000256" key="6">
    <source>
        <dbReference type="ARBA" id="ARBA00023136"/>
    </source>
</evidence>
<name>A0A7Y9LD09_9ACTN</name>
<reference evidence="9 10" key="1">
    <citation type="submission" date="2020-07" db="EMBL/GenBank/DDBJ databases">
        <title>Sequencing the genomes of 1000 actinobacteria strains.</title>
        <authorList>
            <person name="Klenk H.-P."/>
        </authorList>
    </citation>
    <scope>NUCLEOTIDE SEQUENCE [LARGE SCALE GENOMIC DNA]</scope>
    <source>
        <strain evidence="9 10">DSM 22083</strain>
    </source>
</reference>
<dbReference type="PANTHER" id="PTHR43045">
    <property type="entry name" value="SHIKIMATE TRANSPORTER"/>
    <property type="match status" value="1"/>
</dbReference>
<gene>
    <name evidence="9" type="ORF">BKA15_004711</name>
</gene>
<evidence type="ECO:0000256" key="1">
    <source>
        <dbReference type="ARBA" id="ARBA00004651"/>
    </source>
</evidence>
<evidence type="ECO:0000313" key="9">
    <source>
        <dbReference type="EMBL" id="NYE73382.1"/>
    </source>
</evidence>
<dbReference type="GO" id="GO:0022857">
    <property type="term" value="F:transmembrane transporter activity"/>
    <property type="evidence" value="ECO:0007669"/>
    <property type="project" value="InterPro"/>
</dbReference>
<feature type="transmembrane region" description="Helical" evidence="7">
    <location>
        <begin position="6"/>
        <end position="25"/>
    </location>
</feature>
<dbReference type="PROSITE" id="PS50850">
    <property type="entry name" value="MFS"/>
    <property type="match status" value="1"/>
</dbReference>
<evidence type="ECO:0000313" key="10">
    <source>
        <dbReference type="Proteomes" id="UP000569914"/>
    </source>
</evidence>
<organism evidence="9 10">
    <name type="scientific">Microlunatus parietis</name>
    <dbReference type="NCBI Taxonomy" id="682979"/>
    <lineage>
        <taxon>Bacteria</taxon>
        <taxon>Bacillati</taxon>
        <taxon>Actinomycetota</taxon>
        <taxon>Actinomycetes</taxon>
        <taxon>Propionibacteriales</taxon>
        <taxon>Propionibacteriaceae</taxon>
        <taxon>Microlunatus</taxon>
    </lineage>
</organism>
<dbReference type="InterPro" id="IPR005829">
    <property type="entry name" value="Sugar_transporter_CS"/>
</dbReference>
<keyword evidence="10" id="KW-1185">Reference proteome</keyword>
<keyword evidence="4 7" id="KW-0812">Transmembrane</keyword>
<feature type="domain" description="Major facilitator superfamily (MFS) profile" evidence="8">
    <location>
        <begin position="1"/>
        <end position="166"/>
    </location>
</feature>
<keyword evidence="6 7" id="KW-0472">Membrane</keyword>
<dbReference type="PROSITE" id="PS00216">
    <property type="entry name" value="SUGAR_TRANSPORT_1"/>
    <property type="match status" value="1"/>
</dbReference>
<dbReference type="SUPFAM" id="SSF103473">
    <property type="entry name" value="MFS general substrate transporter"/>
    <property type="match status" value="1"/>
</dbReference>
<feature type="transmembrane region" description="Helical" evidence="7">
    <location>
        <begin position="62"/>
        <end position="86"/>
    </location>
</feature>
<evidence type="ECO:0000256" key="3">
    <source>
        <dbReference type="ARBA" id="ARBA00022475"/>
    </source>
</evidence>
<keyword evidence="3" id="KW-1003">Cell membrane</keyword>
<comment type="subcellular location">
    <subcellularLocation>
        <location evidence="1">Cell membrane</location>
        <topology evidence="1">Multi-pass membrane protein</topology>
    </subcellularLocation>
</comment>
<dbReference type="Gene3D" id="1.20.1250.20">
    <property type="entry name" value="MFS general substrate transporter like domains"/>
    <property type="match status" value="1"/>
</dbReference>
<keyword evidence="2" id="KW-0813">Transport</keyword>
<feature type="transmembrane region" description="Helical" evidence="7">
    <location>
        <begin position="37"/>
        <end position="56"/>
    </location>
</feature>
<comment type="caution">
    <text evidence="9">The sequence shown here is derived from an EMBL/GenBank/DDBJ whole genome shotgun (WGS) entry which is preliminary data.</text>
</comment>
<dbReference type="GO" id="GO:0005886">
    <property type="term" value="C:plasma membrane"/>
    <property type="evidence" value="ECO:0007669"/>
    <property type="project" value="UniProtKB-SubCell"/>
</dbReference>
<dbReference type="Pfam" id="PF00083">
    <property type="entry name" value="Sugar_tr"/>
    <property type="match status" value="1"/>
</dbReference>
<dbReference type="AlphaFoldDB" id="A0A7Y9LD09"/>
<sequence>MITSRLRLVIVLLAVVMLGLATVFSSIISDRVGRRRVLVISAAIVIGWALLIFPLVDSRNLFLVWLALAGCLCLMGLSFGPMSAFLPELFPTRCRYSGAALSYSLGGVLGGALPPIIAVQLQASVGSWTIGGYIAVVAAISLGCVLALPETRQVDLDATGPGTNFR</sequence>
<dbReference type="InterPro" id="IPR036259">
    <property type="entry name" value="MFS_trans_sf"/>
</dbReference>
<feature type="transmembrane region" description="Helical" evidence="7">
    <location>
        <begin position="98"/>
        <end position="118"/>
    </location>
</feature>
<evidence type="ECO:0000256" key="2">
    <source>
        <dbReference type="ARBA" id="ARBA00022448"/>
    </source>
</evidence>
<evidence type="ECO:0000259" key="8">
    <source>
        <dbReference type="PROSITE" id="PS50850"/>
    </source>
</evidence>
<evidence type="ECO:0000256" key="7">
    <source>
        <dbReference type="SAM" id="Phobius"/>
    </source>
</evidence>
<accession>A0A7Y9LD09</accession>
<dbReference type="InterPro" id="IPR020846">
    <property type="entry name" value="MFS_dom"/>
</dbReference>
<dbReference type="EMBL" id="JACCBU010000001">
    <property type="protein sequence ID" value="NYE73382.1"/>
    <property type="molecule type" value="Genomic_DNA"/>
</dbReference>
<dbReference type="Proteomes" id="UP000569914">
    <property type="component" value="Unassembled WGS sequence"/>
</dbReference>
<keyword evidence="5 7" id="KW-1133">Transmembrane helix</keyword>
<dbReference type="RefSeq" id="WP_179754836.1">
    <property type="nucleotide sequence ID" value="NZ_JACCBU010000001.1"/>
</dbReference>
<dbReference type="InterPro" id="IPR005828">
    <property type="entry name" value="MFS_sugar_transport-like"/>
</dbReference>
<proteinExistence type="predicted"/>
<dbReference type="PANTHER" id="PTHR43045:SF2">
    <property type="entry name" value="INNER MEMBRANE METABOLITE TRANSPORT PROTEIN YHJE"/>
    <property type="match status" value="1"/>
</dbReference>
<protein>
    <submittedName>
        <fullName evidence="9">MFS family permease</fullName>
    </submittedName>
</protein>
<feature type="transmembrane region" description="Helical" evidence="7">
    <location>
        <begin position="130"/>
        <end position="148"/>
    </location>
</feature>
<evidence type="ECO:0000256" key="4">
    <source>
        <dbReference type="ARBA" id="ARBA00022692"/>
    </source>
</evidence>
<evidence type="ECO:0000256" key="5">
    <source>
        <dbReference type="ARBA" id="ARBA00022989"/>
    </source>
</evidence>